<proteinExistence type="predicted"/>
<accession>A0A1S2NBU7</accession>
<protein>
    <submittedName>
        <fullName evidence="3">Molybdopterin-binding domain of aldehyde dehydrogenase family protein</fullName>
    </submittedName>
</protein>
<evidence type="ECO:0000313" key="3">
    <source>
        <dbReference type="EMBL" id="OIJ42270.1"/>
    </source>
</evidence>
<comment type="caution">
    <text evidence="3">The sequence shown here is derived from an EMBL/GenBank/DDBJ whole genome shotgun (WGS) entry which is preliminary data.</text>
</comment>
<evidence type="ECO:0000259" key="2">
    <source>
        <dbReference type="SMART" id="SM01008"/>
    </source>
</evidence>
<dbReference type="PANTHER" id="PTHR47495">
    <property type="entry name" value="ALDEHYDE DEHYDROGENASE"/>
    <property type="match status" value="1"/>
</dbReference>
<dbReference type="InterPro" id="IPR037165">
    <property type="entry name" value="AldOxase/xan_DH_Mopterin-bd_sf"/>
</dbReference>
<sequence>MNTPKDARRALFERSDLLLVTRAPQPGARPSPGQPGTASNYVQPLPDVFIALLADGAVLAFNGHVDLGTGIRTALAQIVAEELSVGLERVTMVLGHTEEAPNQGPTIASATIQISAIPLRKAAAQAREHLLALAAKRLQAPPGALAIDDGAIHVRGDMTRRTSYFELVAGKTITLTLEAGDVPLKPAADYTLVGRDARRVDIPAKVRAEAVYVHDVRVPGMLHARVVRPPYPGRDGGAFVGASLLSVDRGSIGHLPGIVAVVVEGDFIGIVAEREEQAQRAMRALKVQWKPAPPLAPMDDLEASLRAIPATRRELVREGDAEAALRSASAVLERTYVWPYHMHASIGPSCAVADWRDDGLTVWSGTQNPHVMRIDLARLCGLDEGRIEVVRLEAAGCYGRNCADDVGADAALLSRAVGRPVRVQLTREQEHAWEPKGAAQLMDVRGGIGADGAPAAYEFTTRYPSNDAPVLALLLTGRIAPEPRVLEMGDRTAVPPYAYPNALVACDDVAPIVRSGWLRGVSALPNSFAHDCFIDELAEVAGQDRLAYRLAHLPDERACDLLRAVAARAGWVEGAAGSRGQAAGDGKLHGRGVAYARYVHSKFPGFGAAWSAWVIDIAVDPRDGALAVKSIVVGQDTGLMVNPAGVRHQMHGNIIQSLSRVLKEQVTFGSQGTTSLEWGAYPILRFTEVPPIEIVLMDRPDQPPLGSGESASVPSAAALANALFDATGQRFRQPPFTPENILRVLGGLSGRKDSRPPGRVKGSAVDHLA</sequence>
<dbReference type="SUPFAM" id="SSF56003">
    <property type="entry name" value="Molybdenum cofactor-binding domain"/>
    <property type="match status" value="2"/>
</dbReference>
<dbReference type="RefSeq" id="WP_229410143.1">
    <property type="nucleotide sequence ID" value="NZ_JRYB01000001.1"/>
</dbReference>
<dbReference type="AlphaFoldDB" id="A0A1S2NBU7"/>
<dbReference type="GO" id="GO:0016491">
    <property type="term" value="F:oxidoreductase activity"/>
    <property type="evidence" value="ECO:0007669"/>
    <property type="project" value="InterPro"/>
</dbReference>
<dbReference type="PANTHER" id="PTHR47495:SF1">
    <property type="entry name" value="BLL3820 PROTEIN"/>
    <property type="match status" value="1"/>
</dbReference>
<dbReference type="EMBL" id="JRYB01000001">
    <property type="protein sequence ID" value="OIJ42270.1"/>
    <property type="molecule type" value="Genomic_DNA"/>
</dbReference>
<organism evidence="3 4">
    <name type="scientific">Massilia timonae</name>
    <dbReference type="NCBI Taxonomy" id="47229"/>
    <lineage>
        <taxon>Bacteria</taxon>
        <taxon>Pseudomonadati</taxon>
        <taxon>Pseudomonadota</taxon>
        <taxon>Betaproteobacteria</taxon>
        <taxon>Burkholderiales</taxon>
        <taxon>Oxalobacteraceae</taxon>
        <taxon>Telluria group</taxon>
        <taxon>Massilia</taxon>
    </lineage>
</organism>
<dbReference type="InterPro" id="IPR000674">
    <property type="entry name" value="Ald_Oxase/Xan_DH_a/b"/>
</dbReference>
<dbReference type="InterPro" id="IPR012368">
    <property type="entry name" value="OxRdtase_Mopterin-bd_su_IorB"/>
</dbReference>
<gene>
    <name evidence="3" type="ORF">LO55_2888</name>
</gene>
<dbReference type="InterPro" id="IPR008274">
    <property type="entry name" value="AldOxase/xan_DH_MoCoBD1"/>
</dbReference>
<name>A0A1S2NBU7_9BURK</name>
<dbReference type="Pfam" id="PF20256">
    <property type="entry name" value="MoCoBD_2"/>
    <property type="match status" value="2"/>
</dbReference>
<dbReference type="InterPro" id="IPR052516">
    <property type="entry name" value="N-heterocyclic_Hydroxylase"/>
</dbReference>
<evidence type="ECO:0000256" key="1">
    <source>
        <dbReference type="SAM" id="MobiDB-lite"/>
    </source>
</evidence>
<feature type="region of interest" description="Disordered" evidence="1">
    <location>
        <begin position="747"/>
        <end position="769"/>
    </location>
</feature>
<evidence type="ECO:0000313" key="4">
    <source>
        <dbReference type="Proteomes" id="UP000180246"/>
    </source>
</evidence>
<dbReference type="Pfam" id="PF02738">
    <property type="entry name" value="MoCoBD_1"/>
    <property type="match status" value="1"/>
</dbReference>
<dbReference type="PIRSF" id="PIRSF036389">
    <property type="entry name" value="IOR_B"/>
    <property type="match status" value="1"/>
</dbReference>
<dbReference type="SMART" id="SM01008">
    <property type="entry name" value="Ald_Xan_dh_C"/>
    <property type="match status" value="1"/>
</dbReference>
<dbReference type="Gene3D" id="3.30.365.10">
    <property type="entry name" value="Aldehyde oxidase/xanthine dehydrogenase, molybdopterin binding domain"/>
    <property type="match status" value="4"/>
</dbReference>
<dbReference type="InterPro" id="IPR036856">
    <property type="entry name" value="Ald_Oxase/Xan_DH_a/b_sf"/>
</dbReference>
<reference evidence="3 4" key="1">
    <citation type="submission" date="2014-10" db="EMBL/GenBank/DDBJ databases">
        <authorList>
            <person name="Seo M.-J."/>
            <person name="Seok Y.J."/>
            <person name="Cha I.-T."/>
        </authorList>
    </citation>
    <scope>NUCLEOTIDE SEQUENCE [LARGE SCALE GENOMIC DNA]</scope>
    <source>
        <strain evidence="3 4">NEU</strain>
    </source>
</reference>
<feature type="domain" description="Aldehyde oxidase/xanthine dehydrogenase a/b hammerhead" evidence="2">
    <location>
        <begin position="207"/>
        <end position="293"/>
    </location>
</feature>
<dbReference type="Gene3D" id="3.90.1170.50">
    <property type="entry name" value="Aldehyde oxidase/xanthine dehydrogenase, a/b hammerhead"/>
    <property type="match status" value="1"/>
</dbReference>
<dbReference type="SUPFAM" id="SSF54665">
    <property type="entry name" value="CO dehydrogenase molybdoprotein N-domain-like"/>
    <property type="match status" value="1"/>
</dbReference>
<dbReference type="InterPro" id="IPR046867">
    <property type="entry name" value="AldOxase/xan_DH_MoCoBD2"/>
</dbReference>
<dbReference type="Proteomes" id="UP000180246">
    <property type="component" value="Unassembled WGS sequence"/>
</dbReference>